<dbReference type="Pfam" id="PF00072">
    <property type="entry name" value="Response_reg"/>
    <property type="match status" value="1"/>
</dbReference>
<gene>
    <name evidence="5" type="ORF">GPECTOR_19g328</name>
</gene>
<dbReference type="OrthoDB" id="21225at2759"/>
<dbReference type="Gene3D" id="1.10.150.50">
    <property type="entry name" value="Transcription Factor, Ets-1"/>
    <property type="match status" value="1"/>
</dbReference>
<dbReference type="CDD" id="cd09487">
    <property type="entry name" value="SAM_superfamily"/>
    <property type="match status" value="1"/>
</dbReference>
<evidence type="ECO:0000259" key="4">
    <source>
        <dbReference type="PROSITE" id="PS50110"/>
    </source>
</evidence>
<dbReference type="Proteomes" id="UP000075714">
    <property type="component" value="Unassembled WGS sequence"/>
</dbReference>
<accession>A0A150GJ94</accession>
<dbReference type="SUPFAM" id="SSF52172">
    <property type="entry name" value="CheY-like"/>
    <property type="match status" value="1"/>
</dbReference>
<evidence type="ECO:0000313" key="6">
    <source>
        <dbReference type="Proteomes" id="UP000075714"/>
    </source>
</evidence>
<dbReference type="PANTHER" id="PTHR44591">
    <property type="entry name" value="STRESS RESPONSE REGULATOR PROTEIN 1"/>
    <property type="match status" value="1"/>
</dbReference>
<feature type="compositionally biased region" description="Pro residues" evidence="3">
    <location>
        <begin position="142"/>
        <end position="168"/>
    </location>
</feature>
<dbReference type="InterPro" id="IPR011006">
    <property type="entry name" value="CheY-like_superfamily"/>
</dbReference>
<dbReference type="PROSITE" id="PS50110">
    <property type="entry name" value="RESPONSE_REGULATORY"/>
    <property type="match status" value="1"/>
</dbReference>
<comment type="caution">
    <text evidence="5">The sequence shown here is derived from an EMBL/GenBank/DDBJ whole genome shotgun (WGS) entry which is preliminary data.</text>
</comment>
<dbReference type="CDD" id="cd17546">
    <property type="entry name" value="REC_hyHK_CKI1_RcsC-like"/>
    <property type="match status" value="1"/>
</dbReference>
<dbReference type="Gene3D" id="3.40.50.2300">
    <property type="match status" value="1"/>
</dbReference>
<dbReference type="InterPro" id="IPR013761">
    <property type="entry name" value="SAM/pointed_sf"/>
</dbReference>
<sequence length="228" mass="24258">MKPSYFSKHGRLRVLAIDDDSVNLMVIESVIKPLGWDIVTAMDGAEAYSVVDLEETWPDLVLLDYNLEIGDSGEVVLAKLMKRFGSGSVPIVMCTAMSADSVELDRCLAAGAVDILLKPYERSRVMDVVNRFCAGKTASKPTAPPPAPTPSAPAPAPTPTPAPAPAPASQPDVESFCAGLGLDYVGKKLKQQGLGLSDLKTLDDAALRKLGVVVKAQRDKILEAVKEI</sequence>
<evidence type="ECO:0000256" key="3">
    <source>
        <dbReference type="SAM" id="MobiDB-lite"/>
    </source>
</evidence>
<feature type="domain" description="Response regulatory" evidence="4">
    <location>
        <begin position="13"/>
        <end position="133"/>
    </location>
</feature>
<dbReference type="InterPro" id="IPR050595">
    <property type="entry name" value="Bact_response_regulator"/>
</dbReference>
<dbReference type="STRING" id="33097.A0A150GJ94"/>
<name>A0A150GJ94_GONPE</name>
<reference evidence="6" key="1">
    <citation type="journal article" date="2016" name="Nat. Commun.">
        <title>The Gonium pectorale genome demonstrates co-option of cell cycle regulation during the evolution of multicellularity.</title>
        <authorList>
            <person name="Hanschen E.R."/>
            <person name="Marriage T.N."/>
            <person name="Ferris P.J."/>
            <person name="Hamaji T."/>
            <person name="Toyoda A."/>
            <person name="Fujiyama A."/>
            <person name="Neme R."/>
            <person name="Noguchi H."/>
            <person name="Minakuchi Y."/>
            <person name="Suzuki M."/>
            <person name="Kawai-Toyooka H."/>
            <person name="Smith D.R."/>
            <person name="Sparks H."/>
            <person name="Anderson J."/>
            <person name="Bakaric R."/>
            <person name="Luria V."/>
            <person name="Karger A."/>
            <person name="Kirschner M.W."/>
            <person name="Durand P.M."/>
            <person name="Michod R.E."/>
            <person name="Nozaki H."/>
            <person name="Olson B.J."/>
        </authorList>
    </citation>
    <scope>NUCLEOTIDE SEQUENCE [LARGE SCALE GENOMIC DNA]</scope>
    <source>
        <strain evidence="6">NIES-2863</strain>
    </source>
</reference>
<protein>
    <recommendedName>
        <fullName evidence="4">Response regulatory domain-containing protein</fullName>
    </recommendedName>
</protein>
<dbReference type="InterPro" id="IPR001789">
    <property type="entry name" value="Sig_transdc_resp-reg_receiver"/>
</dbReference>
<evidence type="ECO:0000256" key="2">
    <source>
        <dbReference type="PROSITE-ProRule" id="PRU00169"/>
    </source>
</evidence>
<dbReference type="SMART" id="SM00448">
    <property type="entry name" value="REC"/>
    <property type="match status" value="1"/>
</dbReference>
<keyword evidence="6" id="KW-1185">Reference proteome</keyword>
<dbReference type="EMBL" id="LSYV01000020">
    <property type="protein sequence ID" value="KXZ49877.1"/>
    <property type="molecule type" value="Genomic_DNA"/>
</dbReference>
<keyword evidence="1 2" id="KW-0597">Phosphoprotein</keyword>
<dbReference type="AlphaFoldDB" id="A0A150GJ94"/>
<dbReference type="SUPFAM" id="SSF47769">
    <property type="entry name" value="SAM/Pointed domain"/>
    <property type="match status" value="1"/>
</dbReference>
<feature type="region of interest" description="Disordered" evidence="3">
    <location>
        <begin position="137"/>
        <end position="171"/>
    </location>
</feature>
<proteinExistence type="predicted"/>
<feature type="modified residue" description="4-aspartylphosphate" evidence="2">
    <location>
        <position position="64"/>
    </location>
</feature>
<dbReference type="PANTHER" id="PTHR44591:SF3">
    <property type="entry name" value="RESPONSE REGULATORY DOMAIN-CONTAINING PROTEIN"/>
    <property type="match status" value="1"/>
</dbReference>
<organism evidence="5 6">
    <name type="scientific">Gonium pectorale</name>
    <name type="common">Green alga</name>
    <dbReference type="NCBI Taxonomy" id="33097"/>
    <lineage>
        <taxon>Eukaryota</taxon>
        <taxon>Viridiplantae</taxon>
        <taxon>Chlorophyta</taxon>
        <taxon>core chlorophytes</taxon>
        <taxon>Chlorophyceae</taxon>
        <taxon>CS clade</taxon>
        <taxon>Chlamydomonadales</taxon>
        <taxon>Volvocaceae</taxon>
        <taxon>Gonium</taxon>
    </lineage>
</organism>
<dbReference type="GO" id="GO:0000160">
    <property type="term" value="P:phosphorelay signal transduction system"/>
    <property type="evidence" value="ECO:0007669"/>
    <property type="project" value="InterPro"/>
</dbReference>
<evidence type="ECO:0000256" key="1">
    <source>
        <dbReference type="ARBA" id="ARBA00022553"/>
    </source>
</evidence>
<evidence type="ECO:0000313" key="5">
    <source>
        <dbReference type="EMBL" id="KXZ49877.1"/>
    </source>
</evidence>